<reference evidence="7 8" key="2">
    <citation type="submission" date="2018-07" db="EMBL/GenBank/DDBJ databases">
        <title>Genome sequencing of oomycete isolates from Chile give support for New Zealand origin for Phytophthora kernoviae and make available the first Nothophytophthora sp. genome.</title>
        <authorList>
            <person name="Studholme D.J."/>
            <person name="Sanfuentes E."/>
            <person name="Panda P."/>
            <person name="Hill R."/>
            <person name="Sambles C."/>
            <person name="Grant M."/>
            <person name="Williams N.M."/>
            <person name="Mcdougal R.L."/>
        </authorList>
    </citation>
    <scope>NUCLEOTIDE SEQUENCE [LARGE SCALE GENOMIC DNA]</scope>
    <source>
        <strain evidence="5">Chile2</strain>
        <strain evidence="6">Chile4</strain>
    </source>
</reference>
<name>A0A3R7GVG3_9STRA</name>
<dbReference type="EMBL" id="MBDN02000551">
    <property type="protein sequence ID" value="RLN74490.1"/>
    <property type="molecule type" value="Genomic_DNA"/>
</dbReference>
<evidence type="ECO:0000313" key="5">
    <source>
        <dbReference type="EMBL" id="RLN44747.1"/>
    </source>
</evidence>
<dbReference type="EMBL" id="JPWV03000676">
    <property type="protein sequence ID" value="KAG2506609.1"/>
    <property type="molecule type" value="Genomic_DNA"/>
</dbReference>
<feature type="chain" id="PRO_5036092260" evidence="2">
    <location>
        <begin position="23"/>
        <end position="344"/>
    </location>
</feature>
<reference evidence="3" key="3">
    <citation type="submission" date="2020-06" db="EMBL/GenBank/DDBJ databases">
        <authorList>
            <person name="Studholme D.J."/>
        </authorList>
    </citation>
    <scope>NUCLEOTIDE SEQUENCE</scope>
    <source>
        <strain evidence="3">NZFS 2646</strain>
        <strain evidence="4">NZFS 3630</strain>
    </source>
</reference>
<evidence type="ECO:0000256" key="1">
    <source>
        <dbReference type="SAM" id="MobiDB-lite"/>
    </source>
</evidence>
<feature type="compositionally biased region" description="Basic and acidic residues" evidence="1">
    <location>
        <begin position="214"/>
        <end position="228"/>
    </location>
</feature>
<evidence type="ECO:0000313" key="3">
    <source>
        <dbReference type="EMBL" id="KAG2506609.1"/>
    </source>
</evidence>
<dbReference type="Proteomes" id="UP000285883">
    <property type="component" value="Unassembled WGS sequence"/>
</dbReference>
<feature type="compositionally biased region" description="Polar residues" evidence="1">
    <location>
        <begin position="191"/>
        <end position="206"/>
    </location>
</feature>
<feature type="region of interest" description="Disordered" evidence="1">
    <location>
        <begin position="191"/>
        <end position="232"/>
    </location>
</feature>
<evidence type="ECO:0000313" key="4">
    <source>
        <dbReference type="EMBL" id="KAG2507254.1"/>
    </source>
</evidence>
<dbReference type="EMBL" id="JPWU03000779">
    <property type="protein sequence ID" value="KAG2507254.1"/>
    <property type="molecule type" value="Genomic_DNA"/>
</dbReference>
<evidence type="ECO:0000313" key="7">
    <source>
        <dbReference type="Proteomes" id="UP000285624"/>
    </source>
</evidence>
<dbReference type="Proteomes" id="UP000792063">
    <property type="component" value="Unassembled WGS sequence"/>
</dbReference>
<accession>A0A3R7GVG3</accession>
<dbReference type="AlphaFoldDB" id="A0A3R7GVG3"/>
<gene>
    <name evidence="5" type="ORF">BBI17_008924</name>
    <name evidence="6" type="ORF">BBO99_00008905</name>
    <name evidence="3" type="ORF">JM16_009131</name>
    <name evidence="4" type="ORF">JM18_008812</name>
</gene>
<evidence type="ECO:0000313" key="8">
    <source>
        <dbReference type="Proteomes" id="UP000285883"/>
    </source>
</evidence>
<proteinExistence type="predicted"/>
<reference evidence="3" key="1">
    <citation type="journal article" date="2015" name="Genom Data">
        <title>Genome sequences of six Phytophthora species associated with forests in New Zealand.</title>
        <authorList>
            <person name="Studholme D.J."/>
            <person name="McDougal R.L."/>
            <person name="Sambles C."/>
            <person name="Hansen E."/>
            <person name="Hardy G."/>
            <person name="Grant M."/>
            <person name="Ganley R.J."/>
            <person name="Williams N.M."/>
        </authorList>
    </citation>
    <scope>NUCLEOTIDE SEQUENCE</scope>
    <source>
        <strain evidence="3">NZFS 2646</strain>
        <strain evidence="4">NZFS 3630</strain>
    </source>
</reference>
<dbReference type="Proteomes" id="UP000785171">
    <property type="component" value="Unassembled WGS sequence"/>
</dbReference>
<sequence length="344" mass="37912">MLSGAALSSAVAILAFTSHADAHGALKVPEPTFEQGASHSNWVTLVDNYWDIGSGGDQVGKFKTMATEKGMSVKDVILDMVKDKKCGFTRADADPQPVPSDGKLVWRGSGNNGFTHTGPCEVYIDDKLVLHGDNCEDEYPGGPDESGKLSEMTIDYSSCNGDCMLSFYWLGFQNEQWQSYVNCVPLTGSGKSTGAQPSGNQATEAPSSDEEPDEKSNEERESLEERSSDVLSMGDAKMSLHEEALSIWFEEHSTKKQWRVDDLGVEEYEGVNKIDLGSPKEYMKWFRRVFDADLEEASGMHRDVSPQVDGSLQLQIEFPVQTPDSSCAETMPWRICVCTAQKWT</sequence>
<dbReference type="STRING" id="325452.A0A3R7GVG3"/>
<keyword evidence="2" id="KW-0732">Signal</keyword>
<evidence type="ECO:0000256" key="2">
    <source>
        <dbReference type="SAM" id="SignalP"/>
    </source>
</evidence>
<protein>
    <submittedName>
        <fullName evidence="5">Uncharacterized protein</fullName>
    </submittedName>
</protein>
<dbReference type="Proteomes" id="UP000285624">
    <property type="component" value="Unassembled WGS sequence"/>
</dbReference>
<keyword evidence="7" id="KW-1185">Reference proteome</keyword>
<organism evidence="5 8">
    <name type="scientific">Phytophthora kernoviae</name>
    <dbReference type="NCBI Taxonomy" id="325452"/>
    <lineage>
        <taxon>Eukaryota</taxon>
        <taxon>Sar</taxon>
        <taxon>Stramenopiles</taxon>
        <taxon>Oomycota</taxon>
        <taxon>Peronosporomycetes</taxon>
        <taxon>Peronosporales</taxon>
        <taxon>Peronosporaceae</taxon>
        <taxon>Phytophthora</taxon>
    </lineage>
</organism>
<feature type="signal peptide" evidence="2">
    <location>
        <begin position="1"/>
        <end position="22"/>
    </location>
</feature>
<dbReference type="EMBL" id="MAYM02000264">
    <property type="protein sequence ID" value="RLN44747.1"/>
    <property type="molecule type" value="Genomic_DNA"/>
</dbReference>
<evidence type="ECO:0000313" key="6">
    <source>
        <dbReference type="EMBL" id="RLN74490.1"/>
    </source>
</evidence>
<comment type="caution">
    <text evidence="5">The sequence shown here is derived from an EMBL/GenBank/DDBJ whole genome shotgun (WGS) entry which is preliminary data.</text>
</comment>